<evidence type="ECO:0000256" key="4">
    <source>
        <dbReference type="ARBA" id="ARBA00022627"/>
    </source>
</evidence>
<dbReference type="KEGG" id="mph:MLP_48130"/>
<keyword evidence="7" id="KW-1185">Reference proteome</keyword>
<dbReference type="Gene3D" id="3.40.800.20">
    <property type="entry name" value="Histone deacetylase domain"/>
    <property type="match status" value="1"/>
</dbReference>
<organism evidence="6 7">
    <name type="scientific">Microlunatus phosphovorus (strain ATCC 700054 / DSM 10555 / JCM 9379 / NBRC 101784 / NCIMB 13414 / VKM Ac-1990 / NM-1)</name>
    <dbReference type="NCBI Taxonomy" id="1032480"/>
    <lineage>
        <taxon>Bacteria</taxon>
        <taxon>Bacillati</taxon>
        <taxon>Actinomycetota</taxon>
        <taxon>Actinomycetes</taxon>
        <taxon>Propionibacteriales</taxon>
        <taxon>Propionibacteriaceae</taxon>
        <taxon>Microlunatus</taxon>
    </lineage>
</organism>
<dbReference type="InterPro" id="IPR023801">
    <property type="entry name" value="His_deacetylse_dom"/>
</dbReference>
<dbReference type="SUPFAM" id="SSF52768">
    <property type="entry name" value="Arginase/deacetylase"/>
    <property type="match status" value="1"/>
</dbReference>
<evidence type="ECO:0000313" key="6">
    <source>
        <dbReference type="EMBL" id="BAK37827.1"/>
    </source>
</evidence>
<dbReference type="Pfam" id="PF00850">
    <property type="entry name" value="Hist_deacetyl"/>
    <property type="match status" value="1"/>
</dbReference>
<reference evidence="6 7" key="1">
    <citation type="submission" date="2011-05" db="EMBL/GenBank/DDBJ databases">
        <title>Whole genome sequence of Microlunatus phosphovorus NM-1.</title>
        <authorList>
            <person name="Hosoyama A."/>
            <person name="Sasaki K."/>
            <person name="Harada T."/>
            <person name="Igarashi R."/>
            <person name="Kawakoshi A."/>
            <person name="Sasagawa M."/>
            <person name="Fukada J."/>
            <person name="Nakamura S."/>
            <person name="Katano Y."/>
            <person name="Hanada S."/>
            <person name="Kamagata Y."/>
            <person name="Nakamura N."/>
            <person name="Yamazaki S."/>
            <person name="Fujita N."/>
        </authorList>
    </citation>
    <scope>NUCLEOTIDE SEQUENCE [LARGE SCALE GENOMIC DNA]</scope>
    <source>
        <strain evidence="7">ATCC 700054 / DSM 10555 / JCM 9379 / NBRC 101784 / NCIMB 13414 / VKM Ac-1990 / NM-1</strain>
    </source>
</reference>
<dbReference type="OrthoDB" id="9808367at2"/>
<dbReference type="GO" id="GO:0040029">
    <property type="term" value="P:epigenetic regulation of gene expression"/>
    <property type="evidence" value="ECO:0007669"/>
    <property type="project" value="TreeGrafter"/>
</dbReference>
<dbReference type="HOGENOM" id="CLU_007727_8_0_11"/>
<dbReference type="PANTHER" id="PTHR10625:SF10">
    <property type="entry name" value="HISTONE DEACETYLASE HDAC1"/>
    <property type="match status" value="1"/>
</dbReference>
<evidence type="ECO:0000259" key="5">
    <source>
        <dbReference type="Pfam" id="PF00850"/>
    </source>
</evidence>
<dbReference type="InterPro" id="IPR023696">
    <property type="entry name" value="Ureohydrolase_dom_sf"/>
</dbReference>
<accession>F5XF89</accession>
<dbReference type="InterPro" id="IPR003085">
    <property type="entry name" value="AcuC"/>
</dbReference>
<dbReference type="GO" id="GO:0045150">
    <property type="term" value="P:acetoin catabolic process"/>
    <property type="evidence" value="ECO:0007669"/>
    <property type="project" value="UniProtKB-UniPathway"/>
</dbReference>
<dbReference type="RefSeq" id="WP_013865651.1">
    <property type="nucleotide sequence ID" value="NC_015635.1"/>
</dbReference>
<proteinExistence type="inferred from homology"/>
<dbReference type="UniPathway" id="UPA00040"/>
<dbReference type="PRINTS" id="PR01270">
    <property type="entry name" value="HDASUPER"/>
</dbReference>
<dbReference type="InterPro" id="IPR000286">
    <property type="entry name" value="HDACs"/>
</dbReference>
<protein>
    <recommendedName>
        <fullName evidence="3">Acetoin utilization protein AcuC</fullName>
    </recommendedName>
</protein>
<name>F5XF89_MICPN</name>
<dbReference type="GO" id="GO:0004407">
    <property type="term" value="F:histone deacetylase activity"/>
    <property type="evidence" value="ECO:0007669"/>
    <property type="project" value="TreeGrafter"/>
</dbReference>
<comment type="similarity">
    <text evidence="2">Belongs to the histone deacetylase family.</text>
</comment>
<evidence type="ECO:0000256" key="1">
    <source>
        <dbReference type="ARBA" id="ARBA00005101"/>
    </source>
</evidence>
<evidence type="ECO:0000313" key="7">
    <source>
        <dbReference type="Proteomes" id="UP000007947"/>
    </source>
</evidence>
<feature type="domain" description="Histone deacetylase" evidence="5">
    <location>
        <begin position="20"/>
        <end position="308"/>
    </location>
</feature>
<sequence length="380" mass="40914">MTARLVYSEELSKYDFGYDHPMAPGRVRHTIELARQLGVLDRLEVVQPPAIDDDLLASVHDADYIAAVQANVENLAYGLGTTDNPLFPRMHEITASVVMATVEAARSVWQGEVKRACNISGGLHHAMPRATSGFCIYNDVAVAISWLLANGAERVAYVDVDVHHGDGVQQIFYHDPRVLTISVHETPAVLFPGTGFPYEIGGPNARGSAVNVALPTATGDAGWLRAFHAIVPPALRAFEPQILITQHGCDSHRHDPLADLELTVDGQRASYQALACLAEELCDGRWVSTGGGGYAVADVVPRAWTHLLGIVSGEPLDPQIATPVAWREQLGPYAPIAMTDGGDATYQDFSSGYSPSSRIDQAILATRNAVFPDLGLDPSY</sequence>
<dbReference type="Proteomes" id="UP000007947">
    <property type="component" value="Chromosome"/>
</dbReference>
<dbReference type="PANTHER" id="PTHR10625">
    <property type="entry name" value="HISTONE DEACETYLASE HDAC1-RELATED"/>
    <property type="match status" value="1"/>
</dbReference>
<comment type="pathway">
    <text evidence="1">Ketone degradation; acetoin degradation.</text>
</comment>
<evidence type="ECO:0000256" key="3">
    <source>
        <dbReference type="ARBA" id="ARBA00020218"/>
    </source>
</evidence>
<dbReference type="InterPro" id="IPR037138">
    <property type="entry name" value="His_deacetylse_dom_sf"/>
</dbReference>
<dbReference type="eggNOG" id="COG0123">
    <property type="taxonomic scope" value="Bacteria"/>
</dbReference>
<dbReference type="AlphaFoldDB" id="F5XF89"/>
<evidence type="ECO:0000256" key="2">
    <source>
        <dbReference type="ARBA" id="ARBA00005947"/>
    </source>
</evidence>
<keyword evidence="4" id="KW-0006">Acetoin catabolism</keyword>
<gene>
    <name evidence="6" type="ordered locus">MLP_48130</name>
</gene>
<dbReference type="CDD" id="cd09994">
    <property type="entry name" value="HDAC_AcuC_like"/>
    <property type="match status" value="1"/>
</dbReference>
<dbReference type="STRING" id="1032480.MLP_48130"/>
<dbReference type="EMBL" id="AP012204">
    <property type="protein sequence ID" value="BAK37827.1"/>
    <property type="molecule type" value="Genomic_DNA"/>
</dbReference>